<dbReference type="InParanoid" id="D8QZ90"/>
<evidence type="ECO:0000256" key="4">
    <source>
        <dbReference type="ARBA" id="ARBA00022741"/>
    </source>
</evidence>
<keyword evidence="3" id="KW-0808">Transferase</keyword>
<evidence type="ECO:0000256" key="9">
    <source>
        <dbReference type="PROSITE-ProRule" id="PRU10141"/>
    </source>
</evidence>
<feature type="binding site" evidence="9">
    <location>
        <position position="180"/>
    </location>
    <ligand>
        <name>ATP</name>
        <dbReference type="ChEBI" id="CHEBI:30616"/>
    </ligand>
</feature>
<evidence type="ECO:0000256" key="7">
    <source>
        <dbReference type="ARBA" id="ARBA00047559"/>
    </source>
</evidence>
<keyword evidence="6 9" id="KW-0067">ATP-binding</keyword>
<accession>D8QZ90</accession>
<dbReference type="KEGG" id="smo:SELMODRAFT_81214"/>
<feature type="compositionally biased region" description="Pro residues" evidence="10">
    <location>
        <begin position="118"/>
        <end position="128"/>
    </location>
</feature>
<dbReference type="Pfam" id="PF00069">
    <property type="entry name" value="Pkinase"/>
    <property type="match status" value="1"/>
</dbReference>
<dbReference type="Gene3D" id="1.10.510.10">
    <property type="entry name" value="Transferase(Phosphotransferase) domain 1"/>
    <property type="match status" value="1"/>
</dbReference>
<proteinExistence type="inferred from homology"/>
<dbReference type="SUPFAM" id="SSF56112">
    <property type="entry name" value="Protein kinase-like (PK-like)"/>
    <property type="match status" value="1"/>
</dbReference>
<keyword evidence="5" id="KW-0418">Kinase</keyword>
<evidence type="ECO:0000256" key="8">
    <source>
        <dbReference type="ARBA" id="ARBA00048329"/>
    </source>
</evidence>
<comment type="similarity">
    <text evidence="1">Belongs to the protein kinase superfamily. STE Ser/Thr protein kinase family. MAP kinase kinase kinase subfamily.</text>
</comment>
<comment type="catalytic activity">
    <reaction evidence="8">
        <text>L-seryl-[protein] + ATP = O-phospho-L-seryl-[protein] + ADP + H(+)</text>
        <dbReference type="Rhea" id="RHEA:17989"/>
        <dbReference type="Rhea" id="RHEA-COMP:9863"/>
        <dbReference type="Rhea" id="RHEA-COMP:11604"/>
        <dbReference type="ChEBI" id="CHEBI:15378"/>
        <dbReference type="ChEBI" id="CHEBI:29999"/>
        <dbReference type="ChEBI" id="CHEBI:30616"/>
        <dbReference type="ChEBI" id="CHEBI:83421"/>
        <dbReference type="ChEBI" id="CHEBI:456216"/>
        <dbReference type="EC" id="2.7.11.25"/>
    </reaction>
</comment>
<sequence length="468" mass="51362">MISWFWLSSFRSKASPWKECRYSGNGSTPSNPVPVKATSNNAHSPCLSPCRSPRAILDAGDAFYPYSNSAAAVAPGNSPPAFTATAGSRNPRTQSGSGGSGFGGGGSGGQLSPRHTPHPLPAPPPPPCGSGFPLSPTLSPSNRGATTTCWQKGKLIGNGTFGYVYVGFDSNNIGRMCAMKEVRIIGDNDQSKESAKQLGQEITLLSRLRHQNIVQYYGSEAVEDNLYIYLEYVSGGSIHKLLQDYGPFKESVIRRYTRQILSGLSFLHSVETVHRDIKGANILVDTNGVVKLGDFGMAKHVRFVSSLIFFRHSPRDCFQITAQSFPLSCKGSPYWMAPEILKSTHGYDLSVDIWSLGCTVIEMATGKPPWSEFEGVAVMFKIGNSKETPPIPPHLSEECQHFLRLCLQRNPADRPTATELMEHPFVMDIPDTNSDFQVPQPFCFYLNCVAKSRFFQSHQTRDGYQTTR</sequence>
<comment type="catalytic activity">
    <reaction evidence="7">
        <text>L-threonyl-[protein] + ATP = O-phospho-L-threonyl-[protein] + ADP + H(+)</text>
        <dbReference type="Rhea" id="RHEA:46608"/>
        <dbReference type="Rhea" id="RHEA-COMP:11060"/>
        <dbReference type="Rhea" id="RHEA-COMP:11605"/>
        <dbReference type="ChEBI" id="CHEBI:15378"/>
        <dbReference type="ChEBI" id="CHEBI:30013"/>
        <dbReference type="ChEBI" id="CHEBI:30616"/>
        <dbReference type="ChEBI" id="CHEBI:61977"/>
        <dbReference type="ChEBI" id="CHEBI:456216"/>
        <dbReference type="EC" id="2.7.11.25"/>
    </reaction>
</comment>
<dbReference type="OMA" id="NIGRMCA"/>
<reference evidence="12 13" key="1">
    <citation type="journal article" date="2011" name="Science">
        <title>The Selaginella genome identifies genetic changes associated with the evolution of vascular plants.</title>
        <authorList>
            <person name="Banks J.A."/>
            <person name="Nishiyama T."/>
            <person name="Hasebe M."/>
            <person name="Bowman J.L."/>
            <person name="Gribskov M."/>
            <person name="dePamphilis C."/>
            <person name="Albert V.A."/>
            <person name="Aono N."/>
            <person name="Aoyama T."/>
            <person name="Ambrose B.A."/>
            <person name="Ashton N.W."/>
            <person name="Axtell M.J."/>
            <person name="Barker E."/>
            <person name="Barker M.S."/>
            <person name="Bennetzen J.L."/>
            <person name="Bonawitz N.D."/>
            <person name="Chapple C."/>
            <person name="Cheng C."/>
            <person name="Correa L.G."/>
            <person name="Dacre M."/>
            <person name="DeBarry J."/>
            <person name="Dreyer I."/>
            <person name="Elias M."/>
            <person name="Engstrom E.M."/>
            <person name="Estelle M."/>
            <person name="Feng L."/>
            <person name="Finet C."/>
            <person name="Floyd S.K."/>
            <person name="Frommer W.B."/>
            <person name="Fujita T."/>
            <person name="Gramzow L."/>
            <person name="Gutensohn M."/>
            <person name="Harholt J."/>
            <person name="Hattori M."/>
            <person name="Heyl A."/>
            <person name="Hirai T."/>
            <person name="Hiwatashi Y."/>
            <person name="Ishikawa M."/>
            <person name="Iwata M."/>
            <person name="Karol K.G."/>
            <person name="Koehler B."/>
            <person name="Kolukisaoglu U."/>
            <person name="Kubo M."/>
            <person name="Kurata T."/>
            <person name="Lalonde S."/>
            <person name="Li K."/>
            <person name="Li Y."/>
            <person name="Litt A."/>
            <person name="Lyons E."/>
            <person name="Manning G."/>
            <person name="Maruyama T."/>
            <person name="Michael T.P."/>
            <person name="Mikami K."/>
            <person name="Miyazaki S."/>
            <person name="Morinaga S."/>
            <person name="Murata T."/>
            <person name="Mueller-Roeber B."/>
            <person name="Nelson D.R."/>
            <person name="Obara M."/>
            <person name="Oguri Y."/>
            <person name="Olmstead R.G."/>
            <person name="Onodera N."/>
            <person name="Petersen B.L."/>
            <person name="Pils B."/>
            <person name="Prigge M."/>
            <person name="Rensing S.A."/>
            <person name="Riano-Pachon D.M."/>
            <person name="Roberts A.W."/>
            <person name="Sato Y."/>
            <person name="Scheller H.V."/>
            <person name="Schulz B."/>
            <person name="Schulz C."/>
            <person name="Shakirov E.V."/>
            <person name="Shibagaki N."/>
            <person name="Shinohara N."/>
            <person name="Shippen D.E."/>
            <person name="Soerensen I."/>
            <person name="Sotooka R."/>
            <person name="Sugimoto N."/>
            <person name="Sugita M."/>
            <person name="Sumikawa N."/>
            <person name="Tanurdzic M."/>
            <person name="Theissen G."/>
            <person name="Ulvskov P."/>
            <person name="Wakazuki S."/>
            <person name="Weng J.K."/>
            <person name="Willats W.W."/>
            <person name="Wipf D."/>
            <person name="Wolf P.G."/>
            <person name="Yang L."/>
            <person name="Zimmer A.D."/>
            <person name="Zhu Q."/>
            <person name="Mitros T."/>
            <person name="Hellsten U."/>
            <person name="Loque D."/>
            <person name="Otillar R."/>
            <person name="Salamov A."/>
            <person name="Schmutz J."/>
            <person name="Shapiro H."/>
            <person name="Lindquist E."/>
            <person name="Lucas S."/>
            <person name="Rokhsar D."/>
            <person name="Grigoriev I.V."/>
        </authorList>
    </citation>
    <scope>NUCLEOTIDE SEQUENCE [LARGE SCALE GENOMIC DNA]</scope>
</reference>
<dbReference type="CDD" id="cd06632">
    <property type="entry name" value="STKc_MEKK1_plant"/>
    <property type="match status" value="1"/>
</dbReference>
<dbReference type="InterPro" id="IPR017441">
    <property type="entry name" value="Protein_kinase_ATP_BS"/>
</dbReference>
<dbReference type="EC" id="2.7.11.25" evidence="2"/>
<dbReference type="STRING" id="88036.D8QZ90"/>
<organism evidence="13">
    <name type="scientific">Selaginella moellendorffii</name>
    <name type="common">Spikemoss</name>
    <dbReference type="NCBI Taxonomy" id="88036"/>
    <lineage>
        <taxon>Eukaryota</taxon>
        <taxon>Viridiplantae</taxon>
        <taxon>Streptophyta</taxon>
        <taxon>Embryophyta</taxon>
        <taxon>Tracheophyta</taxon>
        <taxon>Lycopodiopsida</taxon>
        <taxon>Selaginellales</taxon>
        <taxon>Selaginellaceae</taxon>
        <taxon>Selaginella</taxon>
    </lineage>
</organism>
<dbReference type="SMART" id="SM00220">
    <property type="entry name" value="S_TKc"/>
    <property type="match status" value="1"/>
</dbReference>
<name>D8QZ90_SELML</name>
<dbReference type="PANTHER" id="PTHR48016:SF17">
    <property type="entry name" value="MITOGEN-ACTIVATED PROTEIN KINASE KINASE KINASE YODA"/>
    <property type="match status" value="1"/>
</dbReference>
<dbReference type="PANTHER" id="PTHR48016">
    <property type="entry name" value="MAP KINASE KINASE KINASE SSK2-RELATED-RELATED"/>
    <property type="match status" value="1"/>
</dbReference>
<feature type="compositionally biased region" description="Polar residues" evidence="10">
    <location>
        <begin position="85"/>
        <end position="94"/>
    </location>
</feature>
<dbReference type="GO" id="GO:0005524">
    <property type="term" value="F:ATP binding"/>
    <property type="evidence" value="ECO:0007669"/>
    <property type="project" value="UniProtKB-UniRule"/>
</dbReference>
<dbReference type="InterPro" id="IPR000719">
    <property type="entry name" value="Prot_kinase_dom"/>
</dbReference>
<evidence type="ECO:0000256" key="1">
    <source>
        <dbReference type="ARBA" id="ARBA00006529"/>
    </source>
</evidence>
<dbReference type="InterPro" id="IPR011009">
    <property type="entry name" value="Kinase-like_dom_sf"/>
</dbReference>
<dbReference type="AlphaFoldDB" id="D8QZ90"/>
<dbReference type="Proteomes" id="UP000001514">
    <property type="component" value="Unassembled WGS sequence"/>
</dbReference>
<evidence type="ECO:0000313" key="12">
    <source>
        <dbReference type="EMBL" id="EFJ34371.1"/>
    </source>
</evidence>
<dbReference type="EMBL" id="GL377569">
    <property type="protein sequence ID" value="EFJ34371.1"/>
    <property type="molecule type" value="Genomic_DNA"/>
</dbReference>
<evidence type="ECO:0000256" key="3">
    <source>
        <dbReference type="ARBA" id="ARBA00022679"/>
    </source>
</evidence>
<dbReference type="HOGENOM" id="CLU_584483_0_0_1"/>
<dbReference type="InterPro" id="IPR050538">
    <property type="entry name" value="MAP_kinase_kinase_kinase"/>
</dbReference>
<evidence type="ECO:0000313" key="13">
    <source>
        <dbReference type="Proteomes" id="UP000001514"/>
    </source>
</evidence>
<dbReference type="PROSITE" id="PS00107">
    <property type="entry name" value="PROTEIN_KINASE_ATP"/>
    <property type="match status" value="1"/>
</dbReference>
<evidence type="ECO:0000256" key="6">
    <source>
        <dbReference type="ARBA" id="ARBA00022840"/>
    </source>
</evidence>
<evidence type="ECO:0000256" key="5">
    <source>
        <dbReference type="ARBA" id="ARBA00022777"/>
    </source>
</evidence>
<protein>
    <recommendedName>
        <fullName evidence="2">mitogen-activated protein kinase kinase kinase</fullName>
        <ecNumber evidence="2">2.7.11.25</ecNumber>
    </recommendedName>
</protein>
<feature type="region of interest" description="Disordered" evidence="10">
    <location>
        <begin position="80"/>
        <end position="145"/>
    </location>
</feature>
<evidence type="ECO:0000256" key="10">
    <source>
        <dbReference type="SAM" id="MobiDB-lite"/>
    </source>
</evidence>
<dbReference type="PROSITE" id="PS50011">
    <property type="entry name" value="PROTEIN_KINASE_DOM"/>
    <property type="match status" value="1"/>
</dbReference>
<dbReference type="Gramene" id="EFJ34371">
    <property type="protein sequence ID" value="EFJ34371"/>
    <property type="gene ID" value="SELMODRAFT_81214"/>
</dbReference>
<evidence type="ECO:0000259" key="11">
    <source>
        <dbReference type="PROSITE" id="PS50011"/>
    </source>
</evidence>
<feature type="domain" description="Protein kinase" evidence="11">
    <location>
        <begin position="150"/>
        <end position="426"/>
    </location>
</feature>
<dbReference type="GO" id="GO:0005737">
    <property type="term" value="C:cytoplasm"/>
    <property type="evidence" value="ECO:0000318"/>
    <property type="project" value="GO_Central"/>
</dbReference>
<keyword evidence="4 9" id="KW-0547">Nucleotide-binding</keyword>
<gene>
    <name evidence="12" type="primary">MAP3KA3-2</name>
    <name evidence="12" type="ORF">SELMODRAFT_81214</name>
</gene>
<evidence type="ECO:0000256" key="2">
    <source>
        <dbReference type="ARBA" id="ARBA00012406"/>
    </source>
</evidence>
<dbReference type="GO" id="GO:0004709">
    <property type="term" value="F:MAP kinase kinase kinase activity"/>
    <property type="evidence" value="ECO:0000318"/>
    <property type="project" value="GO_Central"/>
</dbReference>
<keyword evidence="13" id="KW-1185">Reference proteome</keyword>
<feature type="compositionally biased region" description="Gly residues" evidence="10">
    <location>
        <begin position="96"/>
        <end position="109"/>
    </location>
</feature>
<dbReference type="eggNOG" id="KOG0198">
    <property type="taxonomic scope" value="Eukaryota"/>
</dbReference>
<dbReference type="GO" id="GO:0000165">
    <property type="term" value="P:MAPK cascade"/>
    <property type="evidence" value="ECO:0000318"/>
    <property type="project" value="GO_Central"/>
</dbReference>